<dbReference type="Proteomes" id="UP001595839">
    <property type="component" value="Unassembled WGS sequence"/>
</dbReference>
<protein>
    <submittedName>
        <fullName evidence="2">Uncharacterized protein</fullName>
    </submittedName>
</protein>
<dbReference type="EMBL" id="JBHSFK010000024">
    <property type="protein sequence ID" value="MFC4504156.1"/>
    <property type="molecule type" value="Genomic_DNA"/>
</dbReference>
<sequence length="150" mass="16042">MGLHGEAGGEAGVCAGLGGVRTPAQGPFRRQRRGSCFTRIDHLPLLRPLRSWATAWSRDRLRVCQERGITPQRALVNWLAEIAVRAGVVAFAVTGFGLESGLRLFGPFAASLAYLCPLLLSVAVCVALFKAPLAGTPAARRVPRAPEGRR</sequence>
<keyword evidence="1" id="KW-0472">Membrane</keyword>
<evidence type="ECO:0000256" key="1">
    <source>
        <dbReference type="SAM" id="Phobius"/>
    </source>
</evidence>
<evidence type="ECO:0000313" key="2">
    <source>
        <dbReference type="EMBL" id="MFC4504156.1"/>
    </source>
</evidence>
<accession>A0ABV9B0Q4</accession>
<keyword evidence="3" id="KW-1185">Reference proteome</keyword>
<keyword evidence="1" id="KW-0812">Transmembrane</keyword>
<feature type="transmembrane region" description="Helical" evidence="1">
    <location>
        <begin position="104"/>
        <end position="129"/>
    </location>
</feature>
<gene>
    <name evidence="2" type="ORF">ACFPIH_32395</name>
</gene>
<feature type="transmembrane region" description="Helical" evidence="1">
    <location>
        <begin position="75"/>
        <end position="98"/>
    </location>
</feature>
<comment type="caution">
    <text evidence="2">The sequence shown here is derived from an EMBL/GenBank/DDBJ whole genome shotgun (WGS) entry which is preliminary data.</text>
</comment>
<keyword evidence="1" id="KW-1133">Transmembrane helix</keyword>
<reference evidence="3" key="1">
    <citation type="journal article" date="2019" name="Int. J. Syst. Evol. Microbiol.">
        <title>The Global Catalogue of Microorganisms (GCM) 10K type strain sequencing project: providing services to taxonomists for standard genome sequencing and annotation.</title>
        <authorList>
            <consortium name="The Broad Institute Genomics Platform"/>
            <consortium name="The Broad Institute Genome Sequencing Center for Infectious Disease"/>
            <person name="Wu L."/>
            <person name="Ma J."/>
        </authorList>
    </citation>
    <scope>NUCLEOTIDE SEQUENCE [LARGE SCALE GENOMIC DNA]</scope>
    <source>
        <strain evidence="3">CGMCC 4.7177</strain>
    </source>
</reference>
<evidence type="ECO:0000313" key="3">
    <source>
        <dbReference type="Proteomes" id="UP001595839"/>
    </source>
</evidence>
<proteinExistence type="predicted"/>
<name>A0ABV9B0Q4_9ACTN</name>
<organism evidence="2 3">
    <name type="scientific">Streptomyces vulcanius</name>
    <dbReference type="NCBI Taxonomy" id="1441876"/>
    <lineage>
        <taxon>Bacteria</taxon>
        <taxon>Bacillati</taxon>
        <taxon>Actinomycetota</taxon>
        <taxon>Actinomycetes</taxon>
        <taxon>Kitasatosporales</taxon>
        <taxon>Streptomycetaceae</taxon>
        <taxon>Streptomyces</taxon>
    </lineage>
</organism>
<dbReference type="RefSeq" id="WP_381180446.1">
    <property type="nucleotide sequence ID" value="NZ_JBHSFK010000024.1"/>
</dbReference>